<keyword evidence="5 7" id="KW-0067">ATP-binding</keyword>
<feature type="compositionally biased region" description="Low complexity" evidence="9">
    <location>
        <begin position="437"/>
        <end position="451"/>
    </location>
</feature>
<protein>
    <recommendedName>
        <fullName evidence="10">Protein kinase domain-containing protein</fullName>
    </recommendedName>
</protein>
<evidence type="ECO:0000256" key="2">
    <source>
        <dbReference type="ARBA" id="ARBA00022679"/>
    </source>
</evidence>
<gene>
    <name evidence="11" type="ORF">CEUR00632_LOCUS3520</name>
</gene>
<keyword evidence="3 7" id="KW-0547">Nucleotide-binding</keyword>
<feature type="compositionally biased region" description="Polar residues" evidence="9">
    <location>
        <begin position="331"/>
        <end position="355"/>
    </location>
</feature>
<dbReference type="InterPro" id="IPR000719">
    <property type="entry name" value="Prot_kinase_dom"/>
</dbReference>
<dbReference type="GO" id="GO:0005524">
    <property type="term" value="F:ATP binding"/>
    <property type="evidence" value="ECO:0007669"/>
    <property type="project" value="UniProtKB-KW"/>
</dbReference>
<dbReference type="PANTHER" id="PTHR24350">
    <property type="entry name" value="SERINE/THREONINE-PROTEIN KINASE IAL-RELATED"/>
    <property type="match status" value="1"/>
</dbReference>
<feature type="region of interest" description="Disordered" evidence="9">
    <location>
        <begin position="437"/>
        <end position="534"/>
    </location>
</feature>
<dbReference type="PROSITE" id="PS50011">
    <property type="entry name" value="PROTEIN_KINASE_DOM"/>
    <property type="match status" value="1"/>
</dbReference>
<keyword evidence="1" id="KW-0723">Serine/threonine-protein kinase</keyword>
<feature type="domain" description="Protein kinase" evidence="10">
    <location>
        <begin position="25"/>
        <end position="286"/>
    </location>
</feature>
<evidence type="ECO:0000256" key="1">
    <source>
        <dbReference type="ARBA" id="ARBA00022527"/>
    </source>
</evidence>
<feature type="binding site" evidence="7">
    <location>
        <begin position="155"/>
        <end position="156"/>
    </location>
    <ligand>
        <name>ATP</name>
        <dbReference type="ChEBI" id="CHEBI:30616"/>
    </ligand>
</feature>
<dbReference type="SUPFAM" id="SSF56112">
    <property type="entry name" value="Protein kinase-like (PK-like)"/>
    <property type="match status" value="1"/>
</dbReference>
<dbReference type="AlphaFoldDB" id="A0A7R9V348"/>
<feature type="compositionally biased region" description="Basic and acidic residues" evidence="9">
    <location>
        <begin position="457"/>
        <end position="467"/>
    </location>
</feature>
<feature type="active site" description="Proton acceptor" evidence="6">
    <location>
        <position position="151"/>
    </location>
</feature>
<feature type="compositionally biased region" description="Polar residues" evidence="9">
    <location>
        <begin position="502"/>
        <end position="534"/>
    </location>
</feature>
<accession>A0A7R9V348</accession>
<sequence>MAETCCGRPSASGSTSFELPSIGQYSHKIVLHQGRYSTVWSARDRGGATMVVKAYYKLKMRPRHVRHVVRETRLLQILRDAGCSGVVRLDHAFEDDTCVYLVFDPCMKGDLYQLMMKQNGRLQESFVACQVIGPLLNTLMLLHDLGIVHRDIKTENIFLTSSGEVQLGDFGLVVHKVHDSLEDRVGTLDYMAPEVLAMPSESSRKDIYNEKVDVWAMGVLLYELLVGKPPFEVDDATETTRRILACEMSDMPQHIPSDCAEFIRWALTVSPADRPSASQLLHHRWLQRHMSRLQGMPGRPQETPLDVDQIKQQIDQAWQIDALERSLAAMKTSSGSQRTTPNSSMKSDMRWSNSAPDMYANGCQIRAADGKATEPQAAPTLEVSPSASMATSVASISKASPRTSPNSLEVMRALGESLSGSFKVLGHDLIQAVSIRSSSKQGAKAAASSGSVPVSNDRLRSSNEEWRGPGAGSLASKDSGCFTSPNTPQRGQWHAMSDALGHSQSFTTADSSKTQVWQRPQTASRTAGRSRFAS</sequence>
<reference evidence="11" key="1">
    <citation type="submission" date="2021-01" db="EMBL/GenBank/DDBJ databases">
        <authorList>
            <person name="Corre E."/>
            <person name="Pelletier E."/>
            <person name="Niang G."/>
            <person name="Scheremetjew M."/>
            <person name="Finn R."/>
            <person name="Kale V."/>
            <person name="Holt S."/>
            <person name="Cochrane G."/>
            <person name="Meng A."/>
            <person name="Brown T."/>
            <person name="Cohen L."/>
        </authorList>
    </citation>
    <scope>NUCLEOTIDE SEQUENCE</scope>
    <source>
        <strain evidence="11">CCMP219</strain>
    </source>
</reference>
<feature type="binding site" evidence="7">
    <location>
        <position position="169"/>
    </location>
    <ligand>
        <name>ATP</name>
        <dbReference type="ChEBI" id="CHEBI:30616"/>
    </ligand>
</feature>
<dbReference type="InterPro" id="IPR011009">
    <property type="entry name" value="Kinase-like_dom_sf"/>
</dbReference>
<feature type="cross-link" description="Glycyl lysine isopeptide (Lys-Gly) (interchain with G-Cter in SUMO2)" evidence="8">
    <location>
        <position position="153"/>
    </location>
</feature>
<dbReference type="SMART" id="SM00220">
    <property type="entry name" value="S_TKc"/>
    <property type="match status" value="1"/>
</dbReference>
<dbReference type="InterPro" id="IPR008271">
    <property type="entry name" value="Ser/Thr_kinase_AS"/>
</dbReference>
<feature type="region of interest" description="Disordered" evidence="9">
    <location>
        <begin position="330"/>
        <end position="356"/>
    </location>
</feature>
<name>A0A7R9V348_9CHLO</name>
<dbReference type="EMBL" id="HBEC01007753">
    <property type="protein sequence ID" value="CAD8283485.1"/>
    <property type="molecule type" value="Transcribed_RNA"/>
</dbReference>
<dbReference type="Pfam" id="PF00069">
    <property type="entry name" value="Pkinase"/>
    <property type="match status" value="1"/>
</dbReference>
<evidence type="ECO:0000313" key="11">
    <source>
        <dbReference type="EMBL" id="CAD8283485.1"/>
    </source>
</evidence>
<proteinExistence type="predicted"/>
<feature type="binding site" evidence="7">
    <location>
        <position position="35"/>
    </location>
    <ligand>
        <name>ATP</name>
        <dbReference type="ChEBI" id="CHEBI:30616"/>
    </ligand>
</feature>
<keyword evidence="2" id="KW-0808">Transferase</keyword>
<evidence type="ECO:0000256" key="5">
    <source>
        <dbReference type="ARBA" id="ARBA00022840"/>
    </source>
</evidence>
<evidence type="ECO:0000256" key="6">
    <source>
        <dbReference type="PIRSR" id="PIRSR630616-1"/>
    </source>
</evidence>
<dbReference type="PROSITE" id="PS00108">
    <property type="entry name" value="PROTEIN_KINASE_ST"/>
    <property type="match status" value="1"/>
</dbReference>
<evidence type="ECO:0000256" key="7">
    <source>
        <dbReference type="PIRSR" id="PIRSR630616-2"/>
    </source>
</evidence>
<evidence type="ECO:0000256" key="4">
    <source>
        <dbReference type="ARBA" id="ARBA00022777"/>
    </source>
</evidence>
<dbReference type="InterPro" id="IPR030616">
    <property type="entry name" value="Aur-like"/>
</dbReference>
<feature type="compositionally biased region" description="Polar residues" evidence="9">
    <location>
        <begin position="481"/>
        <end position="490"/>
    </location>
</feature>
<dbReference type="Gene3D" id="1.10.510.10">
    <property type="entry name" value="Transferase(Phosphotransferase) domain 1"/>
    <property type="match status" value="1"/>
</dbReference>
<evidence type="ECO:0000259" key="10">
    <source>
        <dbReference type="PROSITE" id="PS50011"/>
    </source>
</evidence>
<feature type="binding site" evidence="7">
    <location>
        <position position="53"/>
    </location>
    <ligand>
        <name>ATP</name>
        <dbReference type="ChEBI" id="CHEBI:30616"/>
    </ligand>
</feature>
<keyword evidence="4" id="KW-0418">Kinase</keyword>
<evidence type="ECO:0000256" key="8">
    <source>
        <dbReference type="PIRSR" id="PIRSR630616-3"/>
    </source>
</evidence>
<organism evidence="11">
    <name type="scientific">Chlamydomonas euryale</name>
    <dbReference type="NCBI Taxonomy" id="1486919"/>
    <lineage>
        <taxon>Eukaryota</taxon>
        <taxon>Viridiplantae</taxon>
        <taxon>Chlorophyta</taxon>
        <taxon>core chlorophytes</taxon>
        <taxon>Chlorophyceae</taxon>
        <taxon>CS clade</taxon>
        <taxon>Chlamydomonadales</taxon>
        <taxon>Chlamydomonadaceae</taxon>
        <taxon>Chlamydomonas</taxon>
    </lineage>
</organism>
<evidence type="ECO:0000256" key="9">
    <source>
        <dbReference type="SAM" id="MobiDB-lite"/>
    </source>
</evidence>
<evidence type="ECO:0000256" key="3">
    <source>
        <dbReference type="ARBA" id="ARBA00022741"/>
    </source>
</evidence>
<dbReference type="GO" id="GO:0004674">
    <property type="term" value="F:protein serine/threonine kinase activity"/>
    <property type="evidence" value="ECO:0007669"/>
    <property type="project" value="UniProtKB-KW"/>
</dbReference>